<reference evidence="3 4" key="2">
    <citation type="journal article" date="2017" name="Sci. Rep.">
        <title>Ant-infecting Ophiocordyceps genomes reveal a high diversity of potential behavioral manipulation genes and a possible major role for enterotoxins.</title>
        <authorList>
            <person name="de Bekker C."/>
            <person name="Ohm R.A."/>
            <person name="Evans H.C."/>
            <person name="Brachmann A."/>
            <person name="Hughes D.P."/>
        </authorList>
    </citation>
    <scope>NUCLEOTIDE SEQUENCE [LARGE SCALE GENOMIC DNA]</scope>
    <source>
        <strain evidence="3 4">SC16a</strain>
    </source>
</reference>
<dbReference type="Proteomes" id="UP000037136">
    <property type="component" value="Unassembled WGS sequence"/>
</dbReference>
<dbReference type="OrthoDB" id="4923576at2759"/>
<reference evidence="3 4" key="1">
    <citation type="journal article" date="2015" name="BMC Genomics">
        <title>Gene expression during zombie ant biting behavior reflects the complexity underlying fungal parasitic behavioral manipulation.</title>
        <authorList>
            <person name="de Bekker C."/>
            <person name="Ohm R.A."/>
            <person name="Loreto R.G."/>
            <person name="Sebastian A."/>
            <person name="Albert I."/>
            <person name="Merrow M."/>
            <person name="Brachmann A."/>
            <person name="Hughes D.P."/>
        </authorList>
    </citation>
    <scope>NUCLEOTIDE SEQUENCE [LARGE SCALE GENOMIC DNA]</scope>
    <source>
        <strain evidence="3 4">SC16a</strain>
    </source>
</reference>
<keyword evidence="4" id="KW-1185">Reference proteome</keyword>
<dbReference type="PANTHER" id="PTHR42470">
    <property type="entry name" value="VAST DOMAIN-CONTAINING PROTEIN"/>
    <property type="match status" value="1"/>
</dbReference>
<sequence length="475" mass="53666">MEAKRQCDAASETDQPPCKRARLSGSPSKTARPSRWSLNRARLSGISERHGLKLGQIQDPSLRAGLQHPEPRTLAPSLGDHVNSESHTWVSQWLDSIGSPRGKRCQSEGGLRTSNQPIFSTKRPRSAPTMSRRDSNGLFIPRTPSSNRSRTRERGGSLTSADASSTGTSSPSAPSWATKLVENPFYRSQNLLANNIFYRRRCDPMPEHIGRLVENMRRDRTSPGPSVDGISRDERLELLQESGGEKSQVEQYFGTHIFPPNPPNLERHDRQPMLRNVVPNTNSRYRVSNPVPDMLYGYRRETAINRRLAQLASRDDRISGAANNLDLMYPFFAVEFKGDGPTRPGSLWVAVNQCLGASASCVSIADRLNRQLRECRNRNVGQIDSAAFSIAMNGTEARLYVSWKENDLDYYMHLVDSFALQRPEHYIEFRRYVRNILDWGGDRRLQEIRESLDVLLEEDARCRRSRSPSRGGSKC</sequence>
<dbReference type="EMBL" id="LAZP02000064">
    <property type="protein sequence ID" value="PFH61580.1"/>
    <property type="molecule type" value="Genomic_DNA"/>
</dbReference>
<name>A0A2A9PL26_OPHUN</name>
<feature type="compositionally biased region" description="Low complexity" evidence="1">
    <location>
        <begin position="156"/>
        <end position="175"/>
    </location>
</feature>
<proteinExistence type="predicted"/>
<evidence type="ECO:0000256" key="1">
    <source>
        <dbReference type="SAM" id="MobiDB-lite"/>
    </source>
</evidence>
<gene>
    <name evidence="3" type="ORF">XA68_16930</name>
</gene>
<dbReference type="STRING" id="268505.A0A2A9PL26"/>
<feature type="region of interest" description="Disordered" evidence="1">
    <location>
        <begin position="99"/>
        <end position="175"/>
    </location>
</feature>
<evidence type="ECO:0000313" key="4">
    <source>
        <dbReference type="Proteomes" id="UP000037136"/>
    </source>
</evidence>
<evidence type="ECO:0000313" key="3">
    <source>
        <dbReference type="EMBL" id="PFH61580.1"/>
    </source>
</evidence>
<dbReference type="Pfam" id="PF25545">
    <property type="entry name" value="DUF7924"/>
    <property type="match status" value="1"/>
</dbReference>
<dbReference type="InterPro" id="IPR057684">
    <property type="entry name" value="DUF7924"/>
</dbReference>
<evidence type="ECO:0000259" key="2">
    <source>
        <dbReference type="Pfam" id="PF25545"/>
    </source>
</evidence>
<accession>A0A2A9PL26</accession>
<protein>
    <recommendedName>
        <fullName evidence="2">DUF7924 domain-containing protein</fullName>
    </recommendedName>
</protein>
<feature type="region of interest" description="Disordered" evidence="1">
    <location>
        <begin position="1"/>
        <end position="35"/>
    </location>
</feature>
<dbReference type="PANTHER" id="PTHR42470:SF1">
    <property type="entry name" value="VAST DOMAIN-CONTAINING PROTEIN"/>
    <property type="match status" value="1"/>
</dbReference>
<feature type="region of interest" description="Disordered" evidence="1">
    <location>
        <begin position="47"/>
        <end position="73"/>
    </location>
</feature>
<comment type="caution">
    <text evidence="3">The sequence shown here is derived from an EMBL/GenBank/DDBJ whole genome shotgun (WGS) entry which is preliminary data.</text>
</comment>
<dbReference type="AlphaFoldDB" id="A0A2A9PL26"/>
<organism evidence="3 4">
    <name type="scientific">Ophiocordyceps unilateralis</name>
    <name type="common">Zombie-ant fungus</name>
    <name type="synonym">Torrubia unilateralis</name>
    <dbReference type="NCBI Taxonomy" id="268505"/>
    <lineage>
        <taxon>Eukaryota</taxon>
        <taxon>Fungi</taxon>
        <taxon>Dikarya</taxon>
        <taxon>Ascomycota</taxon>
        <taxon>Pezizomycotina</taxon>
        <taxon>Sordariomycetes</taxon>
        <taxon>Hypocreomycetidae</taxon>
        <taxon>Hypocreales</taxon>
        <taxon>Ophiocordycipitaceae</taxon>
        <taxon>Ophiocordyceps</taxon>
    </lineage>
</organism>
<feature type="domain" description="DUF7924" evidence="2">
    <location>
        <begin position="280"/>
        <end position="451"/>
    </location>
</feature>